<evidence type="ECO:0000259" key="2">
    <source>
        <dbReference type="SMART" id="SM00062"/>
    </source>
</evidence>
<keyword evidence="1" id="KW-0732">Signal</keyword>
<keyword evidence="4" id="KW-1185">Reference proteome</keyword>
<name>A0AAF0FR26_9EURY</name>
<dbReference type="SMART" id="SM00062">
    <property type="entry name" value="PBPb"/>
    <property type="match status" value="1"/>
</dbReference>
<evidence type="ECO:0000256" key="1">
    <source>
        <dbReference type="ARBA" id="ARBA00022729"/>
    </source>
</evidence>
<dbReference type="SUPFAM" id="SSF53850">
    <property type="entry name" value="Periplasmic binding protein-like II"/>
    <property type="match status" value="1"/>
</dbReference>
<evidence type="ECO:0000313" key="4">
    <source>
        <dbReference type="Proteomes" id="UP001218895"/>
    </source>
</evidence>
<dbReference type="PROSITE" id="PS51257">
    <property type="entry name" value="PROKAR_LIPOPROTEIN"/>
    <property type="match status" value="1"/>
</dbReference>
<dbReference type="PANTHER" id="PTHR35936:SF17">
    <property type="entry name" value="ARGININE-BINDING EXTRACELLULAR PROTEIN ARTP"/>
    <property type="match status" value="1"/>
</dbReference>
<gene>
    <name evidence="3" type="ORF">L1994_09020</name>
</gene>
<feature type="domain" description="Solute-binding protein family 3/N-terminal" evidence="2">
    <location>
        <begin position="48"/>
        <end position="272"/>
    </location>
</feature>
<reference evidence="3" key="1">
    <citation type="submission" date="2022-01" db="EMBL/GenBank/DDBJ databases">
        <title>Complete genome of Methanomicrobium antiquum DSM 21220.</title>
        <authorList>
            <person name="Chen S.-C."/>
            <person name="You Y.-T."/>
            <person name="Zhou Y.-Z."/>
            <person name="Lai M.-C."/>
        </authorList>
    </citation>
    <scope>NUCLEOTIDE SEQUENCE</scope>
    <source>
        <strain evidence="3">DSM 21220</strain>
    </source>
</reference>
<dbReference type="InterPro" id="IPR001638">
    <property type="entry name" value="Solute-binding_3/MltF_N"/>
</dbReference>
<organism evidence="3 4">
    <name type="scientific">Methanomicrobium antiquum</name>
    <dbReference type="NCBI Taxonomy" id="487686"/>
    <lineage>
        <taxon>Archaea</taxon>
        <taxon>Methanobacteriati</taxon>
        <taxon>Methanobacteriota</taxon>
        <taxon>Stenosarchaea group</taxon>
        <taxon>Methanomicrobia</taxon>
        <taxon>Methanomicrobiales</taxon>
        <taxon>Methanomicrobiaceae</taxon>
        <taxon>Methanomicrobium</taxon>
    </lineage>
</organism>
<dbReference type="Proteomes" id="UP001218895">
    <property type="component" value="Chromosome"/>
</dbReference>
<sequence length="276" mass="30428">MNNKFSGILIILLALLAVSFAGCTGSEPVESTPEVSVPTEQTPGDVQIYTIGIDGEYPPYSFIDTEGNAQGFDVESAKWIAKNQGFEVEFQPLAWDGIIPALLAGKIDMVYSGMTITDERYEKVNFSSPYLQVDQGLAFNNDSEFTTEDFRAGKTVVGAQRGTTGAIWTEENLVATGLMSADNLKYYDNFPSVVTDLQNKRIDVAIYDVPSLRDAIAGKPMEIRDQIDTGEVYGVAIRKEDTELLEKMNTGLENLMADPYWQELLEEYKLVGASPK</sequence>
<proteinExistence type="predicted"/>
<dbReference type="PANTHER" id="PTHR35936">
    <property type="entry name" value="MEMBRANE-BOUND LYTIC MUREIN TRANSGLYCOSYLASE F"/>
    <property type="match status" value="1"/>
</dbReference>
<dbReference type="Pfam" id="PF00497">
    <property type="entry name" value="SBP_bac_3"/>
    <property type="match status" value="1"/>
</dbReference>
<protein>
    <submittedName>
        <fullName evidence="3">ABC transporter substrate-binding protein</fullName>
    </submittedName>
</protein>
<accession>A0AAF0FR26</accession>
<dbReference type="CDD" id="cd13530">
    <property type="entry name" value="PBP2_peptides_like"/>
    <property type="match status" value="1"/>
</dbReference>
<dbReference type="AlphaFoldDB" id="A0AAF0FR26"/>
<dbReference type="EMBL" id="CP091092">
    <property type="protein sequence ID" value="WFN38002.1"/>
    <property type="molecule type" value="Genomic_DNA"/>
</dbReference>
<dbReference type="KEGG" id="manq:L1994_09020"/>
<evidence type="ECO:0000313" key="3">
    <source>
        <dbReference type="EMBL" id="WFN38002.1"/>
    </source>
</evidence>
<dbReference type="Gene3D" id="3.40.190.10">
    <property type="entry name" value="Periplasmic binding protein-like II"/>
    <property type="match status" value="2"/>
</dbReference>